<organism evidence="2 3">
    <name type="scientific">Dreissena polymorpha</name>
    <name type="common">Zebra mussel</name>
    <name type="synonym">Mytilus polymorpha</name>
    <dbReference type="NCBI Taxonomy" id="45954"/>
    <lineage>
        <taxon>Eukaryota</taxon>
        <taxon>Metazoa</taxon>
        <taxon>Spiralia</taxon>
        <taxon>Lophotrochozoa</taxon>
        <taxon>Mollusca</taxon>
        <taxon>Bivalvia</taxon>
        <taxon>Autobranchia</taxon>
        <taxon>Heteroconchia</taxon>
        <taxon>Euheterodonta</taxon>
        <taxon>Imparidentia</taxon>
        <taxon>Neoheterodontei</taxon>
        <taxon>Myida</taxon>
        <taxon>Dreissenoidea</taxon>
        <taxon>Dreissenidae</taxon>
        <taxon>Dreissena</taxon>
    </lineage>
</organism>
<feature type="compositionally biased region" description="Basic and acidic residues" evidence="1">
    <location>
        <begin position="91"/>
        <end position="101"/>
    </location>
</feature>
<dbReference type="Proteomes" id="UP000828390">
    <property type="component" value="Unassembled WGS sequence"/>
</dbReference>
<evidence type="ECO:0000256" key="1">
    <source>
        <dbReference type="SAM" id="MobiDB-lite"/>
    </source>
</evidence>
<comment type="caution">
    <text evidence="2">The sequence shown here is derived from an EMBL/GenBank/DDBJ whole genome shotgun (WGS) entry which is preliminary data.</text>
</comment>
<dbReference type="EMBL" id="JAIWYP010000006">
    <property type="protein sequence ID" value="KAH3803629.1"/>
    <property type="molecule type" value="Genomic_DNA"/>
</dbReference>
<gene>
    <name evidence="2" type="ORF">DPMN_131895</name>
</gene>
<keyword evidence="3" id="KW-1185">Reference proteome</keyword>
<evidence type="ECO:0000313" key="3">
    <source>
        <dbReference type="Proteomes" id="UP000828390"/>
    </source>
</evidence>
<protein>
    <submittedName>
        <fullName evidence="2">Uncharacterized protein</fullName>
    </submittedName>
</protein>
<reference evidence="2" key="2">
    <citation type="submission" date="2020-11" db="EMBL/GenBank/DDBJ databases">
        <authorList>
            <person name="McCartney M.A."/>
            <person name="Auch B."/>
            <person name="Kono T."/>
            <person name="Mallez S."/>
            <person name="Becker A."/>
            <person name="Gohl D.M."/>
            <person name="Silverstein K.A.T."/>
            <person name="Koren S."/>
            <person name="Bechman K.B."/>
            <person name="Herman A."/>
            <person name="Abrahante J.E."/>
            <person name="Garbe J."/>
        </authorList>
    </citation>
    <scope>NUCLEOTIDE SEQUENCE</scope>
    <source>
        <strain evidence="2">Duluth1</strain>
        <tissue evidence="2">Whole animal</tissue>
    </source>
</reference>
<accession>A0A9D4JBK7</accession>
<sequence>MEPVTPPALTGAIMAYAGRDTVTPRRSPGEWRWPIYRDSVGIQRGSTWAPPAVALPGSLWAPVELRCRLAFYRFIRWSPVSPGRAPVDAPGLHRHDSETGP</sequence>
<feature type="region of interest" description="Disordered" evidence="1">
    <location>
        <begin position="80"/>
        <end position="101"/>
    </location>
</feature>
<proteinExistence type="predicted"/>
<name>A0A9D4JBK7_DREPO</name>
<evidence type="ECO:0000313" key="2">
    <source>
        <dbReference type="EMBL" id="KAH3803629.1"/>
    </source>
</evidence>
<dbReference type="AlphaFoldDB" id="A0A9D4JBK7"/>
<reference evidence="2" key="1">
    <citation type="journal article" date="2019" name="bioRxiv">
        <title>The Genome of the Zebra Mussel, Dreissena polymorpha: A Resource for Invasive Species Research.</title>
        <authorList>
            <person name="McCartney M.A."/>
            <person name="Auch B."/>
            <person name="Kono T."/>
            <person name="Mallez S."/>
            <person name="Zhang Y."/>
            <person name="Obille A."/>
            <person name="Becker A."/>
            <person name="Abrahante J.E."/>
            <person name="Garbe J."/>
            <person name="Badalamenti J.P."/>
            <person name="Herman A."/>
            <person name="Mangelson H."/>
            <person name="Liachko I."/>
            <person name="Sullivan S."/>
            <person name="Sone E.D."/>
            <person name="Koren S."/>
            <person name="Silverstein K.A.T."/>
            <person name="Beckman K.B."/>
            <person name="Gohl D.M."/>
        </authorList>
    </citation>
    <scope>NUCLEOTIDE SEQUENCE</scope>
    <source>
        <strain evidence="2">Duluth1</strain>
        <tissue evidence="2">Whole animal</tissue>
    </source>
</reference>